<dbReference type="AlphaFoldDB" id="A0A9W8JS89"/>
<name>A0A9W8JS89_9AGAR</name>
<keyword evidence="2" id="KW-1185">Reference proteome</keyword>
<proteinExistence type="predicted"/>
<gene>
    <name evidence="1" type="ORF">NLJ89_g9948</name>
</gene>
<accession>A0A9W8JS89</accession>
<evidence type="ECO:0000313" key="1">
    <source>
        <dbReference type="EMBL" id="KAJ3500082.1"/>
    </source>
</evidence>
<evidence type="ECO:0000313" key="2">
    <source>
        <dbReference type="Proteomes" id="UP001148786"/>
    </source>
</evidence>
<reference evidence="1" key="1">
    <citation type="submission" date="2022-07" db="EMBL/GenBank/DDBJ databases">
        <title>Genome Sequence of Agrocybe chaxingu.</title>
        <authorList>
            <person name="Buettner E."/>
        </authorList>
    </citation>
    <scope>NUCLEOTIDE SEQUENCE</scope>
    <source>
        <strain evidence="1">MP-N11</strain>
    </source>
</reference>
<organism evidence="1 2">
    <name type="scientific">Agrocybe chaxingu</name>
    <dbReference type="NCBI Taxonomy" id="84603"/>
    <lineage>
        <taxon>Eukaryota</taxon>
        <taxon>Fungi</taxon>
        <taxon>Dikarya</taxon>
        <taxon>Basidiomycota</taxon>
        <taxon>Agaricomycotina</taxon>
        <taxon>Agaricomycetes</taxon>
        <taxon>Agaricomycetidae</taxon>
        <taxon>Agaricales</taxon>
        <taxon>Agaricineae</taxon>
        <taxon>Strophariaceae</taxon>
        <taxon>Agrocybe</taxon>
    </lineage>
</organism>
<dbReference type="EMBL" id="JANKHO010001672">
    <property type="protein sequence ID" value="KAJ3500082.1"/>
    <property type="molecule type" value="Genomic_DNA"/>
</dbReference>
<sequence>MQTAKPAPPTPPSSRRNKPFLLSSFPIAFHLSDGLNDIPDMNSTSLRQRLLRATMNIPVLHTSGPSQPAIQVLR</sequence>
<dbReference type="Proteomes" id="UP001148786">
    <property type="component" value="Unassembled WGS sequence"/>
</dbReference>
<comment type="caution">
    <text evidence="1">The sequence shown here is derived from an EMBL/GenBank/DDBJ whole genome shotgun (WGS) entry which is preliminary data.</text>
</comment>
<protein>
    <submittedName>
        <fullName evidence="1">Uncharacterized protein</fullName>
    </submittedName>
</protein>